<protein>
    <submittedName>
        <fullName evidence="2">Uncharacterized protein</fullName>
    </submittedName>
</protein>
<dbReference type="RefSeq" id="XP_067068088.1">
    <property type="nucleotide sequence ID" value="XM_067210881.1"/>
</dbReference>
<dbReference type="Proteomes" id="UP000186804">
    <property type="component" value="Unassembled WGS sequence"/>
</dbReference>
<keyword evidence="1" id="KW-0812">Transmembrane</keyword>
<name>A0A1J4MPQ5_9CRYT</name>
<feature type="transmembrane region" description="Helical" evidence="1">
    <location>
        <begin position="788"/>
        <end position="807"/>
    </location>
</feature>
<keyword evidence="1" id="KW-1133">Transmembrane helix</keyword>
<dbReference type="InterPro" id="IPR020795">
    <property type="entry name" value="ORC3"/>
</dbReference>
<evidence type="ECO:0000313" key="3">
    <source>
        <dbReference type="Proteomes" id="UP000186804"/>
    </source>
</evidence>
<accession>A0A1J4MPQ5</accession>
<dbReference type="GO" id="GO:0006270">
    <property type="term" value="P:DNA replication initiation"/>
    <property type="evidence" value="ECO:0007669"/>
    <property type="project" value="TreeGrafter"/>
</dbReference>
<gene>
    <name evidence="2" type="ORF">cand_006400</name>
</gene>
<dbReference type="PANTHER" id="PTHR12748:SF0">
    <property type="entry name" value="ORIGIN RECOGNITION COMPLEX SUBUNIT 3"/>
    <property type="match status" value="1"/>
</dbReference>
<reference evidence="2 3" key="1">
    <citation type="submission" date="2016-10" db="EMBL/GenBank/DDBJ databases">
        <title>Reductive evolution of mitochondrial metabolism and differential evolution of invasion-related proteins in Cryptosporidium.</title>
        <authorList>
            <person name="Liu S."/>
            <person name="Roellig D.M."/>
            <person name="Guo Y."/>
            <person name="Li N."/>
            <person name="Frace M.A."/>
            <person name="Tang K."/>
            <person name="Zhang L."/>
            <person name="Feng Y."/>
            <person name="Xiao L."/>
        </authorList>
    </citation>
    <scope>NUCLEOTIDE SEQUENCE [LARGE SCALE GENOMIC DNA]</scope>
    <source>
        <strain evidence="2">30847</strain>
    </source>
</reference>
<proteinExistence type="predicted"/>
<dbReference type="OrthoDB" id="342182at2759"/>
<dbReference type="GO" id="GO:0005656">
    <property type="term" value="C:nuclear pre-replicative complex"/>
    <property type="evidence" value="ECO:0007669"/>
    <property type="project" value="TreeGrafter"/>
</dbReference>
<dbReference type="GO" id="GO:0031261">
    <property type="term" value="C:DNA replication preinitiation complex"/>
    <property type="evidence" value="ECO:0007669"/>
    <property type="project" value="TreeGrafter"/>
</dbReference>
<keyword evidence="3" id="KW-1185">Reference proteome</keyword>
<evidence type="ECO:0000313" key="2">
    <source>
        <dbReference type="EMBL" id="OII76242.1"/>
    </source>
</evidence>
<dbReference type="PANTHER" id="PTHR12748">
    <property type="entry name" value="ORIGIN RECOGNITION COMPLEX SUBUNIT 3"/>
    <property type="match status" value="1"/>
</dbReference>
<evidence type="ECO:0000256" key="1">
    <source>
        <dbReference type="SAM" id="Phobius"/>
    </source>
</evidence>
<sequence>MLIFENSYEIICPNNENLNFSTKDNELEESATYTPFGVVRPAYENNYMTPCKNLKISWDNFFFSFLENMKSHMKSGLLDILYNIESKAHDSCLFSGLQTIAVLAGTSVSDHTLTFSIIEDFLNSSEKTISIMIDQDKTCLENFTVSSILDSIWTQIKCKYWDRLTESLNWNETNIYGTENTFINDFQNDRFDMNCKKRRIKADSIVETVKNSSRKCSRKKLCSDHTDYWDTELLNEHCPWLSSQQGLFSKTIDRKLTLTASTSYGFKIIGNLYRNRRKKNLKILPITILLPRGECLAPGLLGQLLELLSYVRESYKIPFVATIGVTSGIAFIQHVIGANIMPKLQLVAIQLLNSKKLFYNSILRPLVFGLQGILPEIEDATHEDGTLYFDDSGHISTKTNSTEVSPIKENSLIEMSNKNFAYPILCSSSLLYLKDSFFQNHYSLINALKMVYLVFQRFFSTSQYRFLFNILEERFGEESFQLFLKEKLNFLAKVQQKCSKKKRGQRLSTKVHEKHELKTEMLRQYRLGKIAFLKLKIGLRILDILYQNFMNILDTNDRFNYILNWLSLLESAEIVKIKAKINEFSIEIQRNINISTTLCLETATLSHIKQLTETFNFFFGLTFKKETKIQLFEQKFRNIENILLELFLPEEIYLFDNPLIETISTVNLTTSPIDIQLENLMSPIYVKPLLQKLTNCSDDRQANSNLDDNAIIYRLYEVTPGYKINLFYWFIAFCEQVISKNSYSKLDVKMSNKPKTNIKNTNLEIKDKIWSISAITETEEIPIQYQLLLHRFIIAIGTICFLGLILIPNKSNVNNKSEFINSSDLDTLDTLYSLENKKLNNKLTNIIKKLFGAIYAHKLQWGRVWFVREYEEYKDGIPDYKELQNLENQKNEDNYFQEKIIVDIPHKDTYNERTKKLICLDNEHKTSRVMLRRRAAELNQGKVEKLELKRRERHKLAINSTKLTRRRGQY</sequence>
<comment type="caution">
    <text evidence="2">The sequence shown here is derived from an EMBL/GenBank/DDBJ whole genome shotgun (WGS) entry which is preliminary data.</text>
</comment>
<dbReference type="VEuPathDB" id="CryptoDB:cand_006400"/>
<dbReference type="GeneID" id="92364825"/>
<dbReference type="AlphaFoldDB" id="A0A1J4MPQ5"/>
<dbReference type="EMBL" id="LRBS01000067">
    <property type="protein sequence ID" value="OII76242.1"/>
    <property type="molecule type" value="Genomic_DNA"/>
</dbReference>
<keyword evidence="1" id="KW-0472">Membrane</keyword>
<organism evidence="2 3">
    <name type="scientific">Cryptosporidium andersoni</name>
    <dbReference type="NCBI Taxonomy" id="117008"/>
    <lineage>
        <taxon>Eukaryota</taxon>
        <taxon>Sar</taxon>
        <taxon>Alveolata</taxon>
        <taxon>Apicomplexa</taxon>
        <taxon>Conoidasida</taxon>
        <taxon>Coccidia</taxon>
        <taxon>Eucoccidiorida</taxon>
        <taxon>Eimeriorina</taxon>
        <taxon>Cryptosporidiidae</taxon>
        <taxon>Cryptosporidium</taxon>
    </lineage>
</organism>
<dbReference type="GO" id="GO:0003688">
    <property type="term" value="F:DNA replication origin binding"/>
    <property type="evidence" value="ECO:0007669"/>
    <property type="project" value="TreeGrafter"/>
</dbReference>
<dbReference type="GO" id="GO:0005664">
    <property type="term" value="C:nuclear origin of replication recognition complex"/>
    <property type="evidence" value="ECO:0007669"/>
    <property type="project" value="InterPro"/>
</dbReference>